<gene>
    <name evidence="3" type="ORF">IHE71_21980</name>
</gene>
<dbReference type="RefSeq" id="WP_192864899.1">
    <property type="nucleotide sequence ID" value="NZ_JADAQT010000108.1"/>
</dbReference>
<comment type="caution">
    <text evidence="3">The sequence shown here is derived from an EMBL/GenBank/DDBJ whole genome shotgun (WGS) entry which is preliminary data.</text>
</comment>
<evidence type="ECO:0000259" key="2">
    <source>
        <dbReference type="Pfam" id="PF06722"/>
    </source>
</evidence>
<dbReference type="InterPro" id="IPR010610">
    <property type="entry name" value="EryCIII-like_C"/>
</dbReference>
<dbReference type="InterPro" id="IPR050426">
    <property type="entry name" value="Glycosyltransferase_28"/>
</dbReference>
<dbReference type="CDD" id="cd03784">
    <property type="entry name" value="GT1_Gtf-like"/>
    <property type="match status" value="1"/>
</dbReference>
<feature type="domain" description="Glycosyltransferase family 28 N-terminal" evidence="1">
    <location>
        <begin position="5"/>
        <end position="105"/>
    </location>
</feature>
<dbReference type="Gene3D" id="3.40.50.2000">
    <property type="entry name" value="Glycogen Phosphorylase B"/>
    <property type="match status" value="2"/>
</dbReference>
<protein>
    <submittedName>
        <fullName evidence="3">Glycosyltransferase family 1 protein</fullName>
    </submittedName>
</protein>
<dbReference type="Proteomes" id="UP000625527">
    <property type="component" value="Unassembled WGS sequence"/>
</dbReference>
<dbReference type="Pfam" id="PF06722">
    <property type="entry name" value="EryCIII-like_C"/>
    <property type="match status" value="1"/>
</dbReference>
<feature type="domain" description="Erythromycin biosynthesis protein CIII-like C-terminal" evidence="2">
    <location>
        <begin position="304"/>
        <end position="405"/>
    </location>
</feature>
<dbReference type="PANTHER" id="PTHR48050:SF13">
    <property type="entry name" value="STEROL 3-BETA-GLUCOSYLTRANSFERASE UGT80A2"/>
    <property type="match status" value="1"/>
</dbReference>
<dbReference type="Pfam" id="PF03033">
    <property type="entry name" value="Glyco_transf_28"/>
    <property type="match status" value="1"/>
</dbReference>
<dbReference type="InterPro" id="IPR002213">
    <property type="entry name" value="UDP_glucos_trans"/>
</dbReference>
<name>A0ABR9N3Y0_9MICO</name>
<dbReference type="SUPFAM" id="SSF53756">
    <property type="entry name" value="UDP-Glycosyltransferase/glycogen phosphorylase"/>
    <property type="match status" value="1"/>
</dbReference>
<evidence type="ECO:0000313" key="3">
    <source>
        <dbReference type="EMBL" id="MBE1878369.1"/>
    </source>
</evidence>
<evidence type="ECO:0000313" key="4">
    <source>
        <dbReference type="Proteomes" id="UP000625527"/>
    </source>
</evidence>
<accession>A0ABR9N3Y0</accession>
<sequence>MKALIFTHGTRGDVQPYVALAHALRRAGHGAVLAGPAGSASLAEPYHVPYVPLSDAMNEGMDDPEVRAAIENNYRGIRGKLTAIKLMRQAKTELRTVFDEIAAIPADDVDVVVHPVNSPGQFLAEKLGVPSVAVGLQPGWVPTDSVPSPFVPFPIPRALNRASYGLNRVVLRALVGAGTEWRRDTLELPRRPHQNDALRRPDGGPATVLQAFSTHALPAGARYQDSVHTTGYWFLPAAEDWTPPERLRAFLDAGEPPVYVGFGSMAGTQPARVGRTVVEAARRAGVRVVLITGWGGIDAGADADRVLVLDQAPHDWLFPRTAAVVHHGGGGTTAAALASGRPQVVCPFIADQPYWGRRMHAVGVAPGPVPQRRLTAERLAGALRQAATDPAMRARAAELGATIGAENGVANAVAVIERTVARS</sequence>
<evidence type="ECO:0000259" key="1">
    <source>
        <dbReference type="Pfam" id="PF03033"/>
    </source>
</evidence>
<dbReference type="EMBL" id="JADAQT010000108">
    <property type="protein sequence ID" value="MBE1878369.1"/>
    <property type="molecule type" value="Genomic_DNA"/>
</dbReference>
<keyword evidence="4" id="KW-1185">Reference proteome</keyword>
<reference evidence="3 4" key="1">
    <citation type="submission" date="2020-10" db="EMBL/GenBank/DDBJ databases">
        <title>Myceligenerans pegani sp. nov., an endophytic actinomycete isolated from Peganum harmala L. in Xinjiang, China.</title>
        <authorList>
            <person name="Xin L."/>
        </authorList>
    </citation>
    <scope>NUCLEOTIDE SEQUENCE [LARGE SCALE GENOMIC DNA]</scope>
    <source>
        <strain evidence="3 4">TRM65318</strain>
    </source>
</reference>
<dbReference type="PANTHER" id="PTHR48050">
    <property type="entry name" value="STEROL 3-BETA-GLUCOSYLTRANSFERASE"/>
    <property type="match status" value="1"/>
</dbReference>
<organism evidence="3 4">
    <name type="scientific">Myceligenerans pegani</name>
    <dbReference type="NCBI Taxonomy" id="2776917"/>
    <lineage>
        <taxon>Bacteria</taxon>
        <taxon>Bacillati</taxon>
        <taxon>Actinomycetota</taxon>
        <taxon>Actinomycetes</taxon>
        <taxon>Micrococcales</taxon>
        <taxon>Promicromonosporaceae</taxon>
        <taxon>Myceligenerans</taxon>
    </lineage>
</organism>
<proteinExistence type="predicted"/>
<dbReference type="InterPro" id="IPR004276">
    <property type="entry name" value="GlycoTrans_28_N"/>
</dbReference>